<feature type="domain" description="N-acetyltransferase" evidence="3">
    <location>
        <begin position="9"/>
        <end position="170"/>
    </location>
</feature>
<dbReference type="AlphaFoldDB" id="A0A930VG73"/>
<sequence length="336" mass="36846">MDPALAEVDPFDPANEPLLHALFDVSAAARADRPFEVWAPWPTALRTWTTPREDQDDVIWSASLDGEVVGMAQLALPHLDNQHVAVMMSLFVHPDHRRRGVGSALLATVTDRARASGRTVLMTSPYSPVDGPGPGESFLTARGFELGIAEMSQVCDLGQSEPDWPSLAAEAAAHHEGYRLEAWQDRVPEPLVEGYCQMGEAFVSEAPTGELDLDDEVWSPERVAERDARFLATGRHQFGVLAYAADATCVGTTELFVNEVASWRALQGGTLVVRGHRGHRLGLALKLVNLQAVRARYPDCRYVFTAVAGVNAPMNAVNELLGFRDVERLLEMQLRL</sequence>
<dbReference type="PROSITE" id="PS51186">
    <property type="entry name" value="GNAT"/>
    <property type="match status" value="1"/>
</dbReference>
<dbReference type="Gene3D" id="3.40.630.30">
    <property type="match status" value="1"/>
</dbReference>
<keyword evidence="1" id="KW-0808">Transferase</keyword>
<name>A0A930VG73_9ACTN</name>
<comment type="caution">
    <text evidence="4">The sequence shown here is derived from an EMBL/GenBank/DDBJ whole genome shotgun (WGS) entry which is preliminary data.</text>
</comment>
<dbReference type="EMBL" id="JADKPN010000021">
    <property type="protein sequence ID" value="MBF4766007.1"/>
    <property type="molecule type" value="Genomic_DNA"/>
</dbReference>
<evidence type="ECO:0000313" key="4">
    <source>
        <dbReference type="EMBL" id="MBF4766007.1"/>
    </source>
</evidence>
<dbReference type="PANTHER" id="PTHR43877">
    <property type="entry name" value="AMINOALKYLPHOSPHONATE N-ACETYLTRANSFERASE-RELATED-RELATED"/>
    <property type="match status" value="1"/>
</dbReference>
<dbReference type="SUPFAM" id="SSF55729">
    <property type="entry name" value="Acyl-CoA N-acyltransferases (Nat)"/>
    <property type="match status" value="2"/>
</dbReference>
<keyword evidence="5" id="KW-1185">Reference proteome</keyword>
<gene>
    <name evidence="4" type="ORF">ISU07_22960</name>
</gene>
<dbReference type="CDD" id="cd04301">
    <property type="entry name" value="NAT_SF"/>
    <property type="match status" value="1"/>
</dbReference>
<evidence type="ECO:0000259" key="3">
    <source>
        <dbReference type="PROSITE" id="PS51186"/>
    </source>
</evidence>
<evidence type="ECO:0000256" key="1">
    <source>
        <dbReference type="ARBA" id="ARBA00022679"/>
    </source>
</evidence>
<dbReference type="InterPro" id="IPR050832">
    <property type="entry name" value="Bact_Acetyltransf"/>
</dbReference>
<dbReference type="PANTHER" id="PTHR43877:SF1">
    <property type="entry name" value="ACETYLTRANSFERASE"/>
    <property type="match status" value="1"/>
</dbReference>
<accession>A0A930VG73</accession>
<organism evidence="4 5">
    <name type="scientific">Nocardioides islandensis</name>
    <dbReference type="NCBI Taxonomy" id="433663"/>
    <lineage>
        <taxon>Bacteria</taxon>
        <taxon>Bacillati</taxon>
        <taxon>Actinomycetota</taxon>
        <taxon>Actinomycetes</taxon>
        <taxon>Propionibacteriales</taxon>
        <taxon>Nocardioidaceae</taxon>
        <taxon>Nocardioides</taxon>
    </lineage>
</organism>
<dbReference type="GO" id="GO:0016747">
    <property type="term" value="F:acyltransferase activity, transferring groups other than amino-acyl groups"/>
    <property type="evidence" value="ECO:0007669"/>
    <property type="project" value="InterPro"/>
</dbReference>
<dbReference type="InterPro" id="IPR000182">
    <property type="entry name" value="GNAT_dom"/>
</dbReference>
<evidence type="ECO:0000256" key="2">
    <source>
        <dbReference type="ARBA" id="ARBA00023315"/>
    </source>
</evidence>
<dbReference type="Pfam" id="PF00583">
    <property type="entry name" value="Acetyltransf_1"/>
    <property type="match status" value="1"/>
</dbReference>
<proteinExistence type="predicted"/>
<dbReference type="Proteomes" id="UP000640489">
    <property type="component" value="Unassembled WGS sequence"/>
</dbReference>
<dbReference type="RefSeq" id="WP_194709190.1">
    <property type="nucleotide sequence ID" value="NZ_JADKPN010000021.1"/>
</dbReference>
<reference evidence="4" key="1">
    <citation type="submission" date="2020-11" db="EMBL/GenBank/DDBJ databases">
        <title>Nocardioides sp. nov., isolated from Soil of Cynanchum wilfordii Hemsley rhizosphere.</title>
        <authorList>
            <person name="Lee J.-S."/>
            <person name="Suh M.K."/>
            <person name="Kim J.-S."/>
        </authorList>
    </citation>
    <scope>NUCLEOTIDE SEQUENCE</scope>
    <source>
        <strain evidence="4">KCTC 19275</strain>
    </source>
</reference>
<protein>
    <submittedName>
        <fullName evidence="4">GNAT family N-acetyltransferase</fullName>
    </submittedName>
</protein>
<keyword evidence="2" id="KW-0012">Acyltransferase</keyword>
<evidence type="ECO:0000313" key="5">
    <source>
        <dbReference type="Proteomes" id="UP000640489"/>
    </source>
</evidence>
<dbReference type="InterPro" id="IPR016181">
    <property type="entry name" value="Acyl_CoA_acyltransferase"/>
</dbReference>